<feature type="transmembrane region" description="Helical" evidence="2">
    <location>
        <begin position="587"/>
        <end position="608"/>
    </location>
</feature>
<feature type="transmembrane region" description="Helical" evidence="2">
    <location>
        <begin position="277"/>
        <end position="297"/>
    </location>
</feature>
<feature type="transmembrane region" description="Helical" evidence="2">
    <location>
        <begin position="331"/>
        <end position="348"/>
    </location>
</feature>
<feature type="transmembrane region" description="Helical" evidence="2">
    <location>
        <begin position="380"/>
        <end position="399"/>
    </location>
</feature>
<name>A0A285SJI5_9BACL</name>
<dbReference type="PANTHER" id="PTHR38434:SF1">
    <property type="entry name" value="BLL2549 PROTEIN"/>
    <property type="match status" value="1"/>
</dbReference>
<feature type="transmembrane region" description="Helical" evidence="2">
    <location>
        <begin position="492"/>
        <end position="511"/>
    </location>
</feature>
<accession>A0A285SJI5</accession>
<keyword evidence="2" id="KW-0472">Membrane</keyword>
<dbReference type="Pfam" id="PF10101">
    <property type="entry name" value="DUF2339"/>
    <property type="match status" value="1"/>
</dbReference>
<dbReference type="InterPro" id="IPR019286">
    <property type="entry name" value="DUF2339_TM"/>
</dbReference>
<feature type="transmembrane region" description="Helical" evidence="2">
    <location>
        <begin position="406"/>
        <end position="422"/>
    </location>
</feature>
<feature type="transmembrane region" description="Helical" evidence="2">
    <location>
        <begin position="252"/>
        <end position="271"/>
    </location>
</feature>
<feature type="transmembrane region" description="Helical" evidence="2">
    <location>
        <begin position="545"/>
        <end position="567"/>
    </location>
</feature>
<dbReference type="PANTHER" id="PTHR38434">
    <property type="entry name" value="BLL2549 PROTEIN"/>
    <property type="match status" value="1"/>
</dbReference>
<feature type="transmembrane region" description="Helical" evidence="2">
    <location>
        <begin position="614"/>
        <end position="634"/>
    </location>
</feature>
<dbReference type="EMBL" id="OBMQ01000004">
    <property type="protein sequence ID" value="SOC06117.1"/>
    <property type="molecule type" value="Genomic_DNA"/>
</dbReference>
<feature type="transmembrane region" description="Helical" evidence="2">
    <location>
        <begin position="355"/>
        <end position="374"/>
    </location>
</feature>
<feature type="transmembrane region" description="Helical" evidence="2">
    <location>
        <begin position="434"/>
        <end position="450"/>
    </location>
</feature>
<feature type="transmembrane region" description="Helical" evidence="2">
    <location>
        <begin position="87"/>
        <end position="108"/>
    </location>
</feature>
<feature type="transmembrane region" description="Helical" evidence="2">
    <location>
        <begin position="646"/>
        <end position="664"/>
    </location>
</feature>
<keyword evidence="4" id="KW-1185">Reference proteome</keyword>
<feature type="transmembrane region" description="Helical" evidence="2">
    <location>
        <begin position="151"/>
        <end position="173"/>
    </location>
</feature>
<sequence>MDQETEKRIACLEEEVRALRFELNELKGIKQMEEQPILEKPQIELENPLVKLNKAAQERVNPKTITQPPIQPKKETSPKNSRSFEEIVVWALPKIFMIILVLGVLWGLKLISDFGLFPNTVKIILAYFLSIGLMVAAYLMEKRKRDTSQVLTVVLYGGAFIIGILTTAAGAILYEVLGLYVALLLTLLYIAYGIIISYLKKNEVLSVFVIFTSLLLPYLLEYMEFNNAIILLYVVLVFGAMQLVFMKHRQKVALYIAYFFSIIAVQVIYSLNDQEEYLYFISYVLLNVIFLVVWLRVYNSGKMKALHEGMLFSLSGLTIILMNVISDDNAMPFIALTIIFGSFALFAFKRGQFRIVDVVGTLALVAFFNMLLAFDLSNDFDIVLLPLSTFLGVLLAIRIGAMLMKITYSILFTILIFGHFLIDEVEPFWSVEHFNYLLIFAYLITIFVYVKRKTTEKASFTFIHDVYPNIIVLYFFIYILKFDGEYFSDFGYPYFSSIIFVIVMLGSFFLPERFIGRILRYALTVVFALVTINLIPTHYVEGIEMWLNLIVRIVYACVIILIVSDVYEEGYLYKTWIRNLKMNVDGFIAVGIVASMMVLYSILNQLIYDGWLDYIVIVAAKTILLFATATISLWMSTKRKLKVVRVMGYTVLAMAICKLIFIDLADLSLLIRALLFITIGGIGLFLSNQLLKSKK</sequence>
<feature type="transmembrane region" description="Helical" evidence="2">
    <location>
        <begin position="204"/>
        <end position="220"/>
    </location>
</feature>
<protein>
    <submittedName>
        <fullName evidence="3">Predicted membrane protein DUF2339</fullName>
    </submittedName>
</protein>
<keyword evidence="2" id="KW-1133">Transmembrane helix</keyword>
<evidence type="ECO:0000256" key="1">
    <source>
        <dbReference type="SAM" id="Coils"/>
    </source>
</evidence>
<feature type="transmembrane region" description="Helical" evidence="2">
    <location>
        <begin position="179"/>
        <end position="199"/>
    </location>
</feature>
<evidence type="ECO:0000313" key="3">
    <source>
        <dbReference type="EMBL" id="SOC06117.1"/>
    </source>
</evidence>
<feature type="transmembrane region" description="Helical" evidence="2">
    <location>
        <begin position="309"/>
        <end position="325"/>
    </location>
</feature>
<keyword evidence="2" id="KW-0812">Transmembrane</keyword>
<keyword evidence="1" id="KW-0175">Coiled coil</keyword>
<feature type="transmembrane region" description="Helical" evidence="2">
    <location>
        <begin position="226"/>
        <end position="245"/>
    </location>
</feature>
<organism evidence="3 4">
    <name type="scientific">Ureibacillus xyleni</name>
    <dbReference type="NCBI Taxonomy" id="614648"/>
    <lineage>
        <taxon>Bacteria</taxon>
        <taxon>Bacillati</taxon>
        <taxon>Bacillota</taxon>
        <taxon>Bacilli</taxon>
        <taxon>Bacillales</taxon>
        <taxon>Caryophanaceae</taxon>
        <taxon>Ureibacillus</taxon>
    </lineage>
</organism>
<proteinExistence type="predicted"/>
<feature type="coiled-coil region" evidence="1">
    <location>
        <begin position="2"/>
        <end position="29"/>
    </location>
</feature>
<feature type="transmembrane region" description="Helical" evidence="2">
    <location>
        <begin position="670"/>
        <end position="691"/>
    </location>
</feature>
<feature type="transmembrane region" description="Helical" evidence="2">
    <location>
        <begin position="462"/>
        <end position="480"/>
    </location>
</feature>
<dbReference type="Proteomes" id="UP000219636">
    <property type="component" value="Unassembled WGS sequence"/>
</dbReference>
<reference evidence="4" key="1">
    <citation type="submission" date="2017-08" db="EMBL/GenBank/DDBJ databases">
        <authorList>
            <person name="Varghese N."/>
            <person name="Submissions S."/>
        </authorList>
    </citation>
    <scope>NUCLEOTIDE SEQUENCE [LARGE SCALE GENOMIC DNA]</scope>
    <source>
        <strain evidence="4">JC22</strain>
    </source>
</reference>
<dbReference type="AlphaFoldDB" id="A0A285SJI5"/>
<gene>
    <name evidence="3" type="ORF">SAMN05880501_104191</name>
</gene>
<feature type="transmembrane region" description="Helical" evidence="2">
    <location>
        <begin position="120"/>
        <end position="139"/>
    </location>
</feature>
<evidence type="ECO:0000256" key="2">
    <source>
        <dbReference type="SAM" id="Phobius"/>
    </source>
</evidence>
<evidence type="ECO:0000313" key="4">
    <source>
        <dbReference type="Proteomes" id="UP000219636"/>
    </source>
</evidence>
<dbReference type="RefSeq" id="WP_161946638.1">
    <property type="nucleotide sequence ID" value="NZ_OBMQ01000004.1"/>
</dbReference>
<feature type="transmembrane region" description="Helical" evidence="2">
    <location>
        <begin position="518"/>
        <end position="539"/>
    </location>
</feature>